<dbReference type="InterPro" id="IPR025241">
    <property type="entry name" value="DUF4190"/>
</dbReference>
<evidence type="ECO:0000256" key="1">
    <source>
        <dbReference type="SAM" id="MobiDB-lite"/>
    </source>
</evidence>
<comment type="caution">
    <text evidence="4">The sequence shown here is derived from an EMBL/GenBank/DDBJ whole genome shotgun (WGS) entry which is preliminary data.</text>
</comment>
<evidence type="ECO:0000313" key="4">
    <source>
        <dbReference type="EMBL" id="GIJ57997.1"/>
    </source>
</evidence>
<feature type="transmembrane region" description="Helical" evidence="2">
    <location>
        <begin position="74"/>
        <end position="95"/>
    </location>
</feature>
<dbReference type="Proteomes" id="UP000612585">
    <property type="component" value="Unassembled WGS sequence"/>
</dbReference>
<keyword evidence="2" id="KW-0472">Membrane</keyword>
<sequence>MPGQQSWPDQQQQSWPSPAPGEQSWQVPGGQQPWQNPMPGGAQTAGSAIASLIAGLAAMFTLCAGTGLSVVGLGFALAALVGGVFALGLGIAAVITGSIARRKIRTGAATGNGMAITGLVLGILAIVIVLILVAVTIFLVVKYG</sequence>
<feature type="domain" description="DUF4190" evidence="3">
    <location>
        <begin position="76"/>
        <end position="132"/>
    </location>
</feature>
<reference evidence="4" key="1">
    <citation type="submission" date="2021-01" db="EMBL/GenBank/DDBJ databases">
        <title>Whole genome shotgun sequence of Virgisporangium aurantiacum NBRC 16421.</title>
        <authorList>
            <person name="Komaki H."/>
            <person name="Tamura T."/>
        </authorList>
    </citation>
    <scope>NUCLEOTIDE SEQUENCE</scope>
    <source>
        <strain evidence="4">NBRC 16421</strain>
    </source>
</reference>
<organism evidence="4 5">
    <name type="scientific">Virgisporangium aurantiacum</name>
    <dbReference type="NCBI Taxonomy" id="175570"/>
    <lineage>
        <taxon>Bacteria</taxon>
        <taxon>Bacillati</taxon>
        <taxon>Actinomycetota</taxon>
        <taxon>Actinomycetes</taxon>
        <taxon>Micromonosporales</taxon>
        <taxon>Micromonosporaceae</taxon>
        <taxon>Virgisporangium</taxon>
    </lineage>
</organism>
<evidence type="ECO:0000313" key="5">
    <source>
        <dbReference type="Proteomes" id="UP000612585"/>
    </source>
</evidence>
<dbReference type="EMBL" id="BOPG01000033">
    <property type="protein sequence ID" value="GIJ57997.1"/>
    <property type="molecule type" value="Genomic_DNA"/>
</dbReference>
<evidence type="ECO:0000259" key="3">
    <source>
        <dbReference type="Pfam" id="PF13828"/>
    </source>
</evidence>
<accession>A0A8J3Z7V1</accession>
<feature type="transmembrane region" description="Helical" evidence="2">
    <location>
        <begin position="48"/>
        <end position="68"/>
    </location>
</feature>
<dbReference type="Pfam" id="PF13828">
    <property type="entry name" value="DUF4190"/>
    <property type="match status" value="1"/>
</dbReference>
<protein>
    <recommendedName>
        <fullName evidence="3">DUF4190 domain-containing protein</fullName>
    </recommendedName>
</protein>
<proteinExistence type="predicted"/>
<gene>
    <name evidence="4" type="ORF">Vau01_055130</name>
</gene>
<keyword evidence="2" id="KW-0812">Transmembrane</keyword>
<feature type="region of interest" description="Disordered" evidence="1">
    <location>
        <begin position="1"/>
        <end position="43"/>
    </location>
</feature>
<name>A0A8J3Z7V1_9ACTN</name>
<dbReference type="AlphaFoldDB" id="A0A8J3Z7V1"/>
<evidence type="ECO:0000256" key="2">
    <source>
        <dbReference type="SAM" id="Phobius"/>
    </source>
</evidence>
<feature type="compositionally biased region" description="Low complexity" evidence="1">
    <location>
        <begin position="1"/>
        <end position="16"/>
    </location>
</feature>
<feature type="transmembrane region" description="Helical" evidence="2">
    <location>
        <begin position="116"/>
        <end position="141"/>
    </location>
</feature>
<keyword evidence="5" id="KW-1185">Reference proteome</keyword>
<keyword evidence="2" id="KW-1133">Transmembrane helix</keyword>